<organism evidence="2">
    <name type="scientific">Magnetococcus massalia (strain MO-1)</name>
    <dbReference type="NCBI Taxonomy" id="451514"/>
    <lineage>
        <taxon>Bacteria</taxon>
        <taxon>Pseudomonadati</taxon>
        <taxon>Pseudomonadota</taxon>
        <taxon>Magnetococcia</taxon>
        <taxon>Magnetococcales</taxon>
        <taxon>Magnetococcaceae</taxon>
        <taxon>Magnetococcus</taxon>
    </lineage>
</organism>
<accession>A0A1S7LFG3</accession>
<feature type="compositionally biased region" description="Polar residues" evidence="1">
    <location>
        <begin position="18"/>
        <end position="28"/>
    </location>
</feature>
<evidence type="ECO:0000256" key="1">
    <source>
        <dbReference type="SAM" id="MobiDB-lite"/>
    </source>
</evidence>
<feature type="region of interest" description="Disordered" evidence="1">
    <location>
        <begin position="1"/>
        <end position="45"/>
    </location>
</feature>
<proteinExistence type="predicted"/>
<evidence type="ECO:0000313" key="2">
    <source>
        <dbReference type="EMBL" id="CRH05712.1"/>
    </source>
</evidence>
<sequence>MSTIQSMPTGVSKPPKQNVASGNKQAKGNRNGAPLEARNPMTKKPSQAVKMAVQSGRQAFNQIMPKPPSHQEMKQARDAATQVARKIYEQNPVRQFPESSRVLEAYAKQQDGVSVGSKTPSLASA</sequence>
<protein>
    <submittedName>
        <fullName evidence="2">Uncharacterized protein</fullName>
    </submittedName>
</protein>
<dbReference type="AlphaFoldDB" id="A0A1S7LFG3"/>
<name>A0A1S7LFG3_MAGMO</name>
<reference evidence="2" key="1">
    <citation type="submission" date="2015-04" db="EMBL/GenBank/DDBJ databases">
        <authorList>
            <person name="Syromyatnikov M.Y."/>
            <person name="Popov V.N."/>
        </authorList>
    </citation>
    <scope>NUCLEOTIDE SEQUENCE</scope>
    <source>
        <strain evidence="2">MO-1</strain>
    </source>
</reference>
<dbReference type="EMBL" id="LO017727">
    <property type="protein sequence ID" value="CRH05712.1"/>
    <property type="molecule type" value="Genomic_DNA"/>
</dbReference>
<gene>
    <name evidence="2" type="ORF">MAGMO_1524</name>
</gene>